<dbReference type="PANTHER" id="PTHR30244">
    <property type="entry name" value="TRANSAMINASE"/>
    <property type="match status" value="1"/>
</dbReference>
<protein>
    <submittedName>
        <fullName evidence="5">dTDP-4-amino-4,6-dideoxygalactose transaminase</fullName>
    </submittedName>
</protein>
<name>A0A1G9LPC4_9ACTN</name>
<accession>A0A1G9LPC4</accession>
<comment type="cofactor">
    <cofactor evidence="1">
        <name>pyridoxal 5'-phosphate</name>
        <dbReference type="ChEBI" id="CHEBI:597326"/>
    </cofactor>
</comment>
<dbReference type="Gene3D" id="3.90.1150.10">
    <property type="entry name" value="Aspartate Aminotransferase, domain 1"/>
    <property type="match status" value="1"/>
</dbReference>
<dbReference type="GO" id="GO:0008483">
    <property type="term" value="F:transaminase activity"/>
    <property type="evidence" value="ECO:0007669"/>
    <property type="project" value="TreeGrafter"/>
</dbReference>
<organism evidence="5 6">
    <name type="scientific">Tessaracoccus oleiagri</name>
    <dbReference type="NCBI Taxonomy" id="686624"/>
    <lineage>
        <taxon>Bacteria</taxon>
        <taxon>Bacillati</taxon>
        <taxon>Actinomycetota</taxon>
        <taxon>Actinomycetes</taxon>
        <taxon>Propionibacteriales</taxon>
        <taxon>Propionibacteriaceae</taxon>
        <taxon>Tessaracoccus</taxon>
    </lineage>
</organism>
<dbReference type="Pfam" id="PF01041">
    <property type="entry name" value="DegT_DnrJ_EryC1"/>
    <property type="match status" value="1"/>
</dbReference>
<keyword evidence="6" id="KW-1185">Reference proteome</keyword>
<dbReference type="PIRSF" id="PIRSF000390">
    <property type="entry name" value="PLP_StrS"/>
    <property type="match status" value="1"/>
</dbReference>
<dbReference type="AlphaFoldDB" id="A0A1G9LPC4"/>
<evidence type="ECO:0000313" key="5">
    <source>
        <dbReference type="EMBL" id="SDL63758.1"/>
    </source>
</evidence>
<dbReference type="InterPro" id="IPR015422">
    <property type="entry name" value="PyrdxlP-dep_Trfase_small"/>
</dbReference>
<gene>
    <name evidence="5" type="ORF">SAMN04488242_2224</name>
</gene>
<feature type="active site" description="Proton acceptor" evidence="2">
    <location>
        <position position="189"/>
    </location>
</feature>
<evidence type="ECO:0000256" key="2">
    <source>
        <dbReference type="PIRSR" id="PIRSR000390-1"/>
    </source>
</evidence>
<dbReference type="InterPro" id="IPR015421">
    <property type="entry name" value="PyrdxlP-dep_Trfase_major"/>
</dbReference>
<dbReference type="STRING" id="686624.SAMN04488242_2224"/>
<sequence>MHNYPTIADAAGRRLGEEEESAVLRVLRSGHLWRVDGAEVVALEREFAAFTGSAHAVAAATGSGVIHAAVAALDLEPGDEIVMPPITDAGSLVGALAQGLVPVFADVDPVTGCLTAESVREVLGARTRAVMVVHLFGGAADVEGIVALCRPHGIRVVEDCAQAYLTRTPGGALAGTVGDIGCFSLQQSKHITTGDGGLLVTDDAELARRAALFTDKGWPRDTGERTHLFLGLNYRMNELTAAVARVQLGKVASVVEDRRAIAEAWSTAIAAPGVTVPHHTGHSYWLYPIVVDAATAGFDNRRLAELVNGTGLGASAGYLQRPLYANPVIAQRRTFGASGWPLTLSDRGAPHCPAAERLIGETLVTVSINENFTPDDVRASTESLRWAIAEAGSTRG</sequence>
<dbReference type="GO" id="GO:0030170">
    <property type="term" value="F:pyridoxal phosphate binding"/>
    <property type="evidence" value="ECO:0007669"/>
    <property type="project" value="TreeGrafter"/>
</dbReference>
<dbReference type="InterPro" id="IPR015424">
    <property type="entry name" value="PyrdxlP-dep_Trfase"/>
</dbReference>
<evidence type="ECO:0000256" key="1">
    <source>
        <dbReference type="ARBA" id="ARBA00001933"/>
    </source>
</evidence>
<feature type="modified residue" description="N6-(pyridoxal phosphate)lysine" evidence="3">
    <location>
        <position position="189"/>
    </location>
</feature>
<evidence type="ECO:0000256" key="3">
    <source>
        <dbReference type="PIRSR" id="PIRSR000390-2"/>
    </source>
</evidence>
<dbReference type="InterPro" id="IPR000653">
    <property type="entry name" value="DegT/StrS_aminotransferase"/>
</dbReference>
<keyword evidence="3 4" id="KW-0663">Pyridoxal phosphate</keyword>
<dbReference type="CDD" id="cd00616">
    <property type="entry name" value="AHBA_syn"/>
    <property type="match status" value="1"/>
</dbReference>
<comment type="similarity">
    <text evidence="4">Belongs to the DegT/DnrJ/EryC1 family.</text>
</comment>
<evidence type="ECO:0000313" key="6">
    <source>
        <dbReference type="Proteomes" id="UP000199475"/>
    </source>
</evidence>
<dbReference type="SUPFAM" id="SSF53383">
    <property type="entry name" value="PLP-dependent transferases"/>
    <property type="match status" value="1"/>
</dbReference>
<dbReference type="EMBL" id="FNGP01000004">
    <property type="protein sequence ID" value="SDL63758.1"/>
    <property type="molecule type" value="Genomic_DNA"/>
</dbReference>
<proteinExistence type="inferred from homology"/>
<evidence type="ECO:0000256" key="4">
    <source>
        <dbReference type="RuleBase" id="RU004508"/>
    </source>
</evidence>
<reference evidence="5 6" key="1">
    <citation type="submission" date="2016-10" db="EMBL/GenBank/DDBJ databases">
        <authorList>
            <person name="de Groot N.N."/>
        </authorList>
    </citation>
    <scope>NUCLEOTIDE SEQUENCE [LARGE SCALE GENOMIC DNA]</scope>
    <source>
        <strain evidence="5 6">CGMCC 1.9159</strain>
    </source>
</reference>
<dbReference type="Gene3D" id="3.40.640.10">
    <property type="entry name" value="Type I PLP-dependent aspartate aminotransferase-like (Major domain)"/>
    <property type="match status" value="1"/>
</dbReference>
<dbReference type="Proteomes" id="UP000199475">
    <property type="component" value="Unassembled WGS sequence"/>
</dbReference>
<dbReference type="GO" id="GO:0000271">
    <property type="term" value="P:polysaccharide biosynthetic process"/>
    <property type="evidence" value="ECO:0007669"/>
    <property type="project" value="TreeGrafter"/>
</dbReference>
<dbReference type="PANTHER" id="PTHR30244:SF34">
    <property type="entry name" value="DTDP-4-AMINO-4,6-DIDEOXYGALACTOSE TRANSAMINASE"/>
    <property type="match status" value="1"/>
</dbReference>